<feature type="transmembrane region" description="Helical" evidence="2">
    <location>
        <begin position="104"/>
        <end position="127"/>
    </location>
</feature>
<reference evidence="3" key="1">
    <citation type="submission" date="2020-11" db="EMBL/GenBank/DDBJ databases">
        <authorList>
            <consortium name="DOE Joint Genome Institute"/>
            <person name="Ahrendt S."/>
            <person name="Riley R."/>
            <person name="Andreopoulos W."/>
            <person name="Labutti K."/>
            <person name="Pangilinan J."/>
            <person name="Ruiz-Duenas F.J."/>
            <person name="Barrasa J.M."/>
            <person name="Sanchez-Garcia M."/>
            <person name="Camarero S."/>
            <person name="Miyauchi S."/>
            <person name="Serrano A."/>
            <person name="Linde D."/>
            <person name="Babiker R."/>
            <person name="Drula E."/>
            <person name="Ayuso-Fernandez I."/>
            <person name="Pacheco R."/>
            <person name="Padilla G."/>
            <person name="Ferreira P."/>
            <person name="Barriuso J."/>
            <person name="Kellner H."/>
            <person name="Castanera R."/>
            <person name="Alfaro M."/>
            <person name="Ramirez L."/>
            <person name="Pisabarro A.G."/>
            <person name="Kuo A."/>
            <person name="Tritt A."/>
            <person name="Lipzen A."/>
            <person name="He G."/>
            <person name="Yan M."/>
            <person name="Ng V."/>
            <person name="Cullen D."/>
            <person name="Martin F."/>
            <person name="Rosso M.-N."/>
            <person name="Henrissat B."/>
            <person name="Hibbett D."/>
            <person name="Martinez A.T."/>
            <person name="Grigoriev I.V."/>
        </authorList>
    </citation>
    <scope>NUCLEOTIDE SEQUENCE</scope>
    <source>
        <strain evidence="3">CBS 247.69</strain>
    </source>
</reference>
<evidence type="ECO:0000313" key="4">
    <source>
        <dbReference type="Proteomes" id="UP000807353"/>
    </source>
</evidence>
<evidence type="ECO:0000256" key="1">
    <source>
        <dbReference type="SAM" id="MobiDB-lite"/>
    </source>
</evidence>
<protein>
    <submittedName>
        <fullName evidence="3">Uncharacterized protein</fullName>
    </submittedName>
</protein>
<dbReference type="Proteomes" id="UP000807353">
    <property type="component" value="Unassembled WGS sequence"/>
</dbReference>
<evidence type="ECO:0000256" key="2">
    <source>
        <dbReference type="SAM" id="Phobius"/>
    </source>
</evidence>
<organism evidence="3 4">
    <name type="scientific">Collybia nuda</name>
    <dbReference type="NCBI Taxonomy" id="64659"/>
    <lineage>
        <taxon>Eukaryota</taxon>
        <taxon>Fungi</taxon>
        <taxon>Dikarya</taxon>
        <taxon>Basidiomycota</taxon>
        <taxon>Agaricomycotina</taxon>
        <taxon>Agaricomycetes</taxon>
        <taxon>Agaricomycetidae</taxon>
        <taxon>Agaricales</taxon>
        <taxon>Tricholomatineae</taxon>
        <taxon>Clitocybaceae</taxon>
        <taxon>Collybia</taxon>
    </lineage>
</organism>
<keyword evidence="2" id="KW-0472">Membrane</keyword>
<comment type="caution">
    <text evidence="3">The sequence shown here is derived from an EMBL/GenBank/DDBJ whole genome shotgun (WGS) entry which is preliminary data.</text>
</comment>
<keyword evidence="4" id="KW-1185">Reference proteome</keyword>
<feature type="region of interest" description="Disordered" evidence="1">
    <location>
        <begin position="41"/>
        <end position="63"/>
    </location>
</feature>
<feature type="region of interest" description="Disordered" evidence="1">
    <location>
        <begin position="132"/>
        <end position="192"/>
    </location>
</feature>
<dbReference type="AlphaFoldDB" id="A0A9P5Y2W2"/>
<evidence type="ECO:0000313" key="3">
    <source>
        <dbReference type="EMBL" id="KAF9460220.1"/>
    </source>
</evidence>
<keyword evidence="2" id="KW-0812">Transmembrane</keyword>
<dbReference type="EMBL" id="MU150302">
    <property type="protein sequence ID" value="KAF9460220.1"/>
    <property type="molecule type" value="Genomic_DNA"/>
</dbReference>
<keyword evidence="2" id="KW-1133">Transmembrane helix</keyword>
<name>A0A9P5Y2W2_9AGAR</name>
<feature type="compositionally biased region" description="Low complexity" evidence="1">
    <location>
        <begin position="52"/>
        <end position="63"/>
    </location>
</feature>
<gene>
    <name evidence="3" type="ORF">BDZ94DRAFT_1238617</name>
</gene>
<sequence>MAPFSVNPWRKCSSEISPASANFSKIGAAITPAIPPFVTESNKQPHIGLGSGSASASSSSGMPTTLVTATTTVTYTTMYTTTTTPPTPATAGPMSVAAKVNTKAIVPGIISAAIAILALSFLARCIIRRRRQHRQKENSQITNAYPFSDPDVPPTRAFSIPPRKPKNVGRHNEPLMPAALSAYSEDPPPQYS</sequence>
<proteinExistence type="predicted"/>
<accession>A0A9P5Y2W2</accession>